<evidence type="ECO:0000313" key="3">
    <source>
        <dbReference type="EMBL" id="TVU15951.1"/>
    </source>
</evidence>
<feature type="compositionally biased region" description="Basic and acidic residues" evidence="1">
    <location>
        <begin position="8"/>
        <end position="17"/>
    </location>
</feature>
<sequence>MGNFLGKSKGETEEQEKPALSSPNGKKKRKRSAGTDDDAPGAGVCDDVLLNIFARLPARAAVACMVLSKHHHRLICSPEFRNLHCRLGPPLPCPHIAYVVTAPIKRRPEQEDPVTRFHGFHVPGAGLSDHAPMRTIVGEPYLDMTYVNTCNGIVLLADADFSAPCSCVLWNPAMADAAKEVTVPDPLPELESEYRVLGLGYGRRSKTYKVLLFRKQTHRKKPPHKNLRYSGGGGIRIEYSFVVYTVSNTENQPQLRTVLSDNLDAGISHESLYLDGTIYLLHVEKLFAFDVDDETVTTIDLPGEGARLESGLMEMYGRPCVYMYEGERWLLSLDHRWVQRFVTDNSGVSVAEKMLEAKLPSAMVLDFSNYAICWGYKPTLVSPESIVSVVNQGKERHLDGSAGMLRKLKPISEQDERRGQQATLDTVCFMEFLVSIMQKLPNDYQDVVEMSLTNVEGPFFSAEDRH</sequence>
<evidence type="ECO:0000259" key="2">
    <source>
        <dbReference type="Pfam" id="PF07734"/>
    </source>
</evidence>
<gene>
    <name evidence="3" type="ORF">EJB05_39495</name>
</gene>
<dbReference type="EMBL" id="RWGY01000031">
    <property type="protein sequence ID" value="TVU15951.1"/>
    <property type="molecule type" value="Genomic_DNA"/>
</dbReference>
<dbReference type="PANTHER" id="PTHR31672">
    <property type="entry name" value="BNACNNG10540D PROTEIN"/>
    <property type="match status" value="1"/>
</dbReference>
<organism evidence="3 4">
    <name type="scientific">Eragrostis curvula</name>
    <name type="common">weeping love grass</name>
    <dbReference type="NCBI Taxonomy" id="38414"/>
    <lineage>
        <taxon>Eukaryota</taxon>
        <taxon>Viridiplantae</taxon>
        <taxon>Streptophyta</taxon>
        <taxon>Embryophyta</taxon>
        <taxon>Tracheophyta</taxon>
        <taxon>Spermatophyta</taxon>
        <taxon>Magnoliopsida</taxon>
        <taxon>Liliopsida</taxon>
        <taxon>Poales</taxon>
        <taxon>Poaceae</taxon>
        <taxon>PACMAD clade</taxon>
        <taxon>Chloridoideae</taxon>
        <taxon>Eragrostideae</taxon>
        <taxon>Eragrostidinae</taxon>
        <taxon>Eragrostis</taxon>
    </lineage>
</organism>
<evidence type="ECO:0000256" key="1">
    <source>
        <dbReference type="SAM" id="MobiDB-lite"/>
    </source>
</evidence>
<evidence type="ECO:0000313" key="4">
    <source>
        <dbReference type="Proteomes" id="UP000324897"/>
    </source>
</evidence>
<comment type="caution">
    <text evidence="3">The sequence shown here is derived from an EMBL/GenBank/DDBJ whole genome shotgun (WGS) entry which is preliminary data.</text>
</comment>
<dbReference type="Proteomes" id="UP000324897">
    <property type="component" value="Unassembled WGS sequence"/>
</dbReference>
<feature type="domain" description="F-box associated beta-propeller type 1" evidence="2">
    <location>
        <begin position="142"/>
        <end position="304"/>
    </location>
</feature>
<accession>A0A5J9TZ27</accession>
<dbReference type="AlphaFoldDB" id="A0A5J9TZ27"/>
<proteinExistence type="predicted"/>
<dbReference type="InterPro" id="IPR006527">
    <property type="entry name" value="F-box-assoc_dom_typ1"/>
</dbReference>
<dbReference type="InterPro" id="IPR050796">
    <property type="entry name" value="SCF_F-box_component"/>
</dbReference>
<feature type="non-terminal residue" evidence="3">
    <location>
        <position position="1"/>
    </location>
</feature>
<feature type="region of interest" description="Disordered" evidence="1">
    <location>
        <begin position="1"/>
        <end position="38"/>
    </location>
</feature>
<protein>
    <recommendedName>
        <fullName evidence="2">F-box associated beta-propeller type 1 domain-containing protein</fullName>
    </recommendedName>
</protein>
<dbReference type="Pfam" id="PF07734">
    <property type="entry name" value="FBA_1"/>
    <property type="match status" value="1"/>
</dbReference>
<dbReference type="InterPro" id="IPR036047">
    <property type="entry name" value="F-box-like_dom_sf"/>
</dbReference>
<dbReference type="OrthoDB" id="695030at2759"/>
<reference evidence="3 4" key="1">
    <citation type="journal article" date="2019" name="Sci. Rep.">
        <title>A high-quality genome of Eragrostis curvula grass provides insights into Poaceae evolution and supports new strategies to enhance forage quality.</title>
        <authorList>
            <person name="Carballo J."/>
            <person name="Santos B.A.C.M."/>
            <person name="Zappacosta D."/>
            <person name="Garbus I."/>
            <person name="Selva J.P."/>
            <person name="Gallo C.A."/>
            <person name="Diaz A."/>
            <person name="Albertini E."/>
            <person name="Caccamo M."/>
            <person name="Echenique V."/>
        </authorList>
    </citation>
    <scope>NUCLEOTIDE SEQUENCE [LARGE SCALE GENOMIC DNA]</scope>
    <source>
        <strain evidence="4">cv. Victoria</strain>
        <tissue evidence="3">Leaf</tissue>
    </source>
</reference>
<name>A0A5J9TZ27_9POAL</name>
<dbReference type="Gramene" id="TVU15951">
    <property type="protein sequence ID" value="TVU15951"/>
    <property type="gene ID" value="EJB05_39495"/>
</dbReference>
<keyword evidence="4" id="KW-1185">Reference proteome</keyword>
<dbReference type="SUPFAM" id="SSF81383">
    <property type="entry name" value="F-box domain"/>
    <property type="match status" value="1"/>
</dbReference>
<dbReference type="PANTHER" id="PTHR31672:SF13">
    <property type="entry name" value="F-BOX PROTEIN CPR30-LIKE"/>
    <property type="match status" value="1"/>
</dbReference>